<dbReference type="EMBL" id="JAMDLY010000009">
    <property type="protein sequence ID" value="MCY9529417.1"/>
    <property type="molecule type" value="Genomic_DNA"/>
</dbReference>
<evidence type="ECO:0000313" key="1">
    <source>
        <dbReference type="EMBL" id="MCY9529417.1"/>
    </source>
</evidence>
<keyword evidence="2" id="KW-1185">Reference proteome</keyword>
<sequence length="499" mass="52510">MSIEAFQRLVSNATSVFVGTNMDQAALNAANGTGTNADQVARTLAPVAWPLLEKYDNDNSLQAYSPFGGVPNPEYVWKLPVSDGQTSAFAAGSAPFLIPAGASVSFSLFLNAFADNAMEARIELFEDTGGAGTGPFAKSAVQPAGLDDFFLIAGDPNMPALGLLETQPYNWQDIRVYSTRCLVSGSPTAARTFKIVVSFHVTNYLVMNPPNPAGLQFAVDMYADGPDYLYVSNVGDKTVEIYNISNPTAPARIGQFNGGNLNNPRGMAITGTTLYVANAGSFTVSMYNAANPTVPLYIGEFNGANLSSPHGLAITGTTLYIANRGDGTIEIYDISNPTSPAHVTEFGSGDLHRPEGLAITGTTLYVANQNDGTVEIYDIANPTAPVRVTEFGSGDLSEPVGLAITGTTLYVANQGNSTIEIYNITNPIAPVRVTEFGSGEVSEPAGMAITGITLYVANQNNSTVEIYNISTPTDPVHAGQFNGGNLNQPYGLVINSFVG</sequence>
<dbReference type="RefSeq" id="WP_268631980.1">
    <property type="nucleotide sequence ID" value="NZ_JAMDLY010000009.1"/>
</dbReference>
<accession>A0ABT4E6Q8</accession>
<dbReference type="InterPro" id="IPR051200">
    <property type="entry name" value="Host-pathogen_enzymatic-act"/>
</dbReference>
<reference evidence="1 2" key="1">
    <citation type="submission" date="2022-05" db="EMBL/GenBank/DDBJ databases">
        <title>Genome Sequencing of Bee-Associated Microbes.</title>
        <authorList>
            <person name="Dunlap C."/>
        </authorList>
    </citation>
    <scope>NUCLEOTIDE SEQUENCE [LARGE SCALE GENOMIC DNA]</scope>
    <source>
        <strain evidence="1 2">NRRL NRS-750</strain>
    </source>
</reference>
<name>A0ABT4E6Q8_PAEAL</name>
<comment type="caution">
    <text evidence="1">The sequence shown here is derived from an EMBL/GenBank/DDBJ whole genome shotgun (WGS) entry which is preliminary data.</text>
</comment>
<gene>
    <name evidence="1" type="ORF">M5X04_08740</name>
</gene>
<dbReference type="InterPro" id="IPR013211">
    <property type="entry name" value="LVIVD"/>
</dbReference>
<dbReference type="CDD" id="cd05819">
    <property type="entry name" value="NHL"/>
    <property type="match status" value="1"/>
</dbReference>
<dbReference type="PANTHER" id="PTHR47197:SF3">
    <property type="entry name" value="DIHYDRO-HEME D1 DEHYDROGENASE"/>
    <property type="match status" value="1"/>
</dbReference>
<dbReference type="InterPro" id="IPR019405">
    <property type="entry name" value="Lactonase_7-beta_prop"/>
</dbReference>
<dbReference type="Gene3D" id="2.130.10.10">
    <property type="entry name" value="YVTN repeat-like/Quinoprotein amine dehydrogenase"/>
    <property type="match status" value="2"/>
</dbReference>
<dbReference type="SUPFAM" id="SSF75011">
    <property type="entry name" value="3-carboxy-cis,cis-mucoante lactonizing enzyme"/>
    <property type="match status" value="1"/>
</dbReference>
<evidence type="ECO:0000313" key="2">
    <source>
        <dbReference type="Proteomes" id="UP001527090"/>
    </source>
</evidence>
<dbReference type="Pfam" id="PF10282">
    <property type="entry name" value="Lactonase"/>
    <property type="match status" value="2"/>
</dbReference>
<dbReference type="PANTHER" id="PTHR47197">
    <property type="entry name" value="PROTEIN NIRF"/>
    <property type="match status" value="1"/>
</dbReference>
<dbReference type="InterPro" id="IPR015943">
    <property type="entry name" value="WD40/YVTN_repeat-like_dom_sf"/>
</dbReference>
<proteinExistence type="predicted"/>
<dbReference type="Pfam" id="PF08309">
    <property type="entry name" value="LVIVD"/>
    <property type="match status" value="1"/>
</dbReference>
<organism evidence="1 2">
    <name type="scientific">Paenibacillus alvei</name>
    <name type="common">Bacillus alvei</name>
    <dbReference type="NCBI Taxonomy" id="44250"/>
    <lineage>
        <taxon>Bacteria</taxon>
        <taxon>Bacillati</taxon>
        <taxon>Bacillota</taxon>
        <taxon>Bacilli</taxon>
        <taxon>Bacillales</taxon>
        <taxon>Paenibacillaceae</taxon>
        <taxon>Paenibacillus</taxon>
    </lineage>
</organism>
<protein>
    <submittedName>
        <fullName evidence="1">NHL repeat-containing protein</fullName>
    </submittedName>
</protein>
<dbReference type="Proteomes" id="UP001527090">
    <property type="component" value="Unassembled WGS sequence"/>
</dbReference>